<dbReference type="EMBL" id="BTSX01000002">
    <property type="protein sequence ID" value="GMS82205.1"/>
    <property type="molecule type" value="Genomic_DNA"/>
</dbReference>
<keyword evidence="8" id="KW-0868">Chloride</keyword>
<gene>
    <name evidence="10" type="ORF">PENTCL1PPCAC_4380</name>
</gene>
<dbReference type="Pfam" id="PF00654">
    <property type="entry name" value="Voltage_CLC"/>
    <property type="match status" value="1"/>
</dbReference>
<keyword evidence="4" id="KW-0677">Repeat</keyword>
<dbReference type="SUPFAM" id="SSF54631">
    <property type="entry name" value="CBS-domain pair"/>
    <property type="match status" value="1"/>
</dbReference>
<keyword evidence="5 9" id="KW-1133">Transmembrane helix</keyword>
<keyword evidence="11" id="KW-1185">Reference proteome</keyword>
<evidence type="ECO:0000313" key="10">
    <source>
        <dbReference type="EMBL" id="GMS82205.1"/>
    </source>
</evidence>
<feature type="non-terminal residue" evidence="10">
    <location>
        <position position="1"/>
    </location>
</feature>
<evidence type="ECO:0000256" key="6">
    <source>
        <dbReference type="ARBA" id="ARBA00023065"/>
    </source>
</evidence>
<feature type="transmembrane region" description="Helical" evidence="9">
    <location>
        <begin position="37"/>
        <end position="57"/>
    </location>
</feature>
<accession>A0AAV5SH70</accession>
<evidence type="ECO:0000256" key="8">
    <source>
        <dbReference type="ARBA" id="ARBA00023214"/>
    </source>
</evidence>
<dbReference type="Proteomes" id="UP001432027">
    <property type="component" value="Unassembled WGS sequence"/>
</dbReference>
<keyword evidence="3 9" id="KW-0812">Transmembrane</keyword>
<feature type="non-terminal residue" evidence="10">
    <location>
        <position position="155"/>
    </location>
</feature>
<organism evidence="10 11">
    <name type="scientific">Pristionchus entomophagus</name>
    <dbReference type="NCBI Taxonomy" id="358040"/>
    <lineage>
        <taxon>Eukaryota</taxon>
        <taxon>Metazoa</taxon>
        <taxon>Ecdysozoa</taxon>
        <taxon>Nematoda</taxon>
        <taxon>Chromadorea</taxon>
        <taxon>Rhabditida</taxon>
        <taxon>Rhabditina</taxon>
        <taxon>Diplogasteromorpha</taxon>
        <taxon>Diplogasteroidea</taxon>
        <taxon>Neodiplogasteridae</taxon>
        <taxon>Pristionchus</taxon>
    </lineage>
</organism>
<comment type="caution">
    <text evidence="10">The sequence shown here is derived from an EMBL/GenBank/DDBJ whole genome shotgun (WGS) entry which is preliminary data.</text>
</comment>
<dbReference type="PANTHER" id="PTHR45720">
    <property type="entry name" value="CHLORIDE CHANNEL PROTEIN 2"/>
    <property type="match status" value="1"/>
</dbReference>
<dbReference type="PANTHER" id="PTHR45720:SF10">
    <property type="entry name" value="CHLORIDE CHANNEL PROTEIN 2"/>
    <property type="match status" value="1"/>
</dbReference>
<dbReference type="Gene3D" id="3.10.580.10">
    <property type="entry name" value="CBS-domain"/>
    <property type="match status" value="1"/>
</dbReference>
<evidence type="ECO:0000256" key="1">
    <source>
        <dbReference type="ARBA" id="ARBA00004141"/>
    </source>
</evidence>
<dbReference type="SUPFAM" id="SSF81340">
    <property type="entry name" value="Clc chloride channel"/>
    <property type="match status" value="1"/>
</dbReference>
<evidence type="ECO:0000313" key="11">
    <source>
        <dbReference type="Proteomes" id="UP001432027"/>
    </source>
</evidence>
<protein>
    <recommendedName>
        <fullName evidence="12">Chloride channel protein</fullName>
    </recommendedName>
</protein>
<sequence length="155" mass="17167">QAIYPGIYAVVGTAAFAGAVTHTVSVLVIIFEVTGQVLFLLPVMIAVIIANAVCSYFQPSIFDSIIRMKHLPYLPDIRSTSSVFHAITVDRIMVSPVQFISRETTYRRVHDMLIMMPRLRAFPIVDSNESMTLLGSVSRTQLEDMLDLKVGFGTS</sequence>
<dbReference type="InterPro" id="IPR050970">
    <property type="entry name" value="Cl_channel_volt-gated"/>
</dbReference>
<evidence type="ECO:0000256" key="2">
    <source>
        <dbReference type="ARBA" id="ARBA00022448"/>
    </source>
</evidence>
<keyword evidence="7 9" id="KW-0472">Membrane</keyword>
<feature type="transmembrane region" description="Helical" evidence="9">
    <location>
        <begin position="7"/>
        <end position="31"/>
    </location>
</feature>
<dbReference type="InterPro" id="IPR046342">
    <property type="entry name" value="CBS_dom_sf"/>
</dbReference>
<dbReference type="PRINTS" id="PR00762">
    <property type="entry name" value="CLCHANNEL"/>
</dbReference>
<dbReference type="InterPro" id="IPR014743">
    <property type="entry name" value="Cl-channel_core"/>
</dbReference>
<proteinExistence type="predicted"/>
<comment type="subcellular location">
    <subcellularLocation>
        <location evidence="1">Membrane</location>
        <topology evidence="1">Multi-pass membrane protein</topology>
    </subcellularLocation>
</comment>
<dbReference type="GO" id="GO:0005886">
    <property type="term" value="C:plasma membrane"/>
    <property type="evidence" value="ECO:0007669"/>
    <property type="project" value="TreeGrafter"/>
</dbReference>
<dbReference type="Gene3D" id="1.10.3080.10">
    <property type="entry name" value="Clc chloride channel"/>
    <property type="match status" value="1"/>
</dbReference>
<keyword evidence="2" id="KW-0813">Transport</keyword>
<evidence type="ECO:0000256" key="4">
    <source>
        <dbReference type="ARBA" id="ARBA00022737"/>
    </source>
</evidence>
<keyword evidence="6" id="KW-0406">Ion transport</keyword>
<evidence type="ECO:0000256" key="7">
    <source>
        <dbReference type="ARBA" id="ARBA00023136"/>
    </source>
</evidence>
<evidence type="ECO:0000256" key="5">
    <source>
        <dbReference type="ARBA" id="ARBA00022989"/>
    </source>
</evidence>
<reference evidence="10" key="1">
    <citation type="submission" date="2023-10" db="EMBL/GenBank/DDBJ databases">
        <title>Genome assembly of Pristionchus species.</title>
        <authorList>
            <person name="Yoshida K."/>
            <person name="Sommer R.J."/>
        </authorList>
    </citation>
    <scope>NUCLEOTIDE SEQUENCE</scope>
    <source>
        <strain evidence="10">RS0144</strain>
    </source>
</reference>
<evidence type="ECO:0000256" key="3">
    <source>
        <dbReference type="ARBA" id="ARBA00022692"/>
    </source>
</evidence>
<dbReference type="InterPro" id="IPR001807">
    <property type="entry name" value="ClC"/>
</dbReference>
<dbReference type="GO" id="GO:0005247">
    <property type="term" value="F:voltage-gated chloride channel activity"/>
    <property type="evidence" value="ECO:0007669"/>
    <property type="project" value="TreeGrafter"/>
</dbReference>
<evidence type="ECO:0008006" key="12">
    <source>
        <dbReference type="Google" id="ProtNLM"/>
    </source>
</evidence>
<evidence type="ECO:0000256" key="9">
    <source>
        <dbReference type="SAM" id="Phobius"/>
    </source>
</evidence>
<name>A0AAV5SH70_9BILA</name>
<dbReference type="AlphaFoldDB" id="A0AAV5SH70"/>